<reference evidence="3 4" key="1">
    <citation type="submission" date="2018-06" db="EMBL/GenBank/DDBJ databases">
        <authorList>
            <consortium name="Pathogen Informatics"/>
            <person name="Doyle S."/>
        </authorList>
    </citation>
    <scope>NUCLEOTIDE SEQUENCE [LARGE SCALE GENOMIC DNA]</scope>
    <source>
        <strain evidence="3 4">NCTC11842</strain>
    </source>
</reference>
<dbReference type="EMBL" id="UAUF01000014">
    <property type="protein sequence ID" value="SPZ13445.1"/>
    <property type="molecule type" value="Genomic_DNA"/>
</dbReference>
<name>A0A2X2DMU9_PSELU</name>
<reference evidence="2 5" key="2">
    <citation type="submission" date="2020-10" db="EMBL/GenBank/DDBJ databases">
        <title>Genome sequences of Pseudomonas isolates.</title>
        <authorList>
            <person name="Wessels L."/>
            <person name="Reich F."/>
            <person name="Hammerl J."/>
        </authorList>
    </citation>
    <scope>NUCLEOTIDE SEQUENCE [LARGE SCALE GENOMIC DNA]</scope>
    <source>
        <strain evidence="2 5">20-MO00624-0</strain>
    </source>
</reference>
<evidence type="ECO:0000313" key="2">
    <source>
        <dbReference type="EMBL" id="MBF8642884.1"/>
    </source>
</evidence>
<evidence type="ECO:0000313" key="4">
    <source>
        <dbReference type="Proteomes" id="UP000250443"/>
    </source>
</evidence>
<dbReference type="Proteomes" id="UP000626180">
    <property type="component" value="Unassembled WGS sequence"/>
</dbReference>
<sequence>MRRLLNEDTSAKAQFEKDRDTAEKCTEAKPSCHDKSPTLPTLEAVIEPPFWITNGLP</sequence>
<dbReference type="Proteomes" id="UP000250443">
    <property type="component" value="Unassembled WGS sequence"/>
</dbReference>
<organism evidence="3 4">
    <name type="scientific">Pseudomonas luteola</name>
    <dbReference type="NCBI Taxonomy" id="47886"/>
    <lineage>
        <taxon>Bacteria</taxon>
        <taxon>Pseudomonadati</taxon>
        <taxon>Pseudomonadota</taxon>
        <taxon>Gammaproteobacteria</taxon>
        <taxon>Pseudomonadales</taxon>
        <taxon>Pseudomonadaceae</taxon>
        <taxon>Pseudomonas</taxon>
    </lineage>
</organism>
<dbReference type="EMBL" id="JADMCD010000012">
    <property type="protein sequence ID" value="MBF8642884.1"/>
    <property type="molecule type" value="Genomic_DNA"/>
</dbReference>
<evidence type="ECO:0000313" key="3">
    <source>
        <dbReference type="EMBL" id="SPZ13445.1"/>
    </source>
</evidence>
<feature type="compositionally biased region" description="Basic and acidic residues" evidence="1">
    <location>
        <begin position="1"/>
        <end position="36"/>
    </location>
</feature>
<accession>A0A2X2DMU9</accession>
<dbReference type="RefSeq" id="WP_010798647.1">
    <property type="nucleotide sequence ID" value="NZ_CP044085.1"/>
</dbReference>
<protein>
    <submittedName>
        <fullName evidence="3">Uncharacterized protein</fullName>
    </submittedName>
</protein>
<feature type="region of interest" description="Disordered" evidence="1">
    <location>
        <begin position="1"/>
        <end position="40"/>
    </location>
</feature>
<evidence type="ECO:0000313" key="5">
    <source>
        <dbReference type="Proteomes" id="UP000626180"/>
    </source>
</evidence>
<proteinExistence type="predicted"/>
<keyword evidence="5" id="KW-1185">Reference proteome</keyword>
<evidence type="ECO:0000256" key="1">
    <source>
        <dbReference type="SAM" id="MobiDB-lite"/>
    </source>
</evidence>
<gene>
    <name evidence="2" type="ORF">IRZ65_19640</name>
    <name evidence="3" type="ORF">NCTC11842_05187</name>
</gene>
<dbReference type="AlphaFoldDB" id="A0A2X2DMU9"/>